<evidence type="ECO:0000313" key="1">
    <source>
        <dbReference type="EMBL" id="TWU39386.1"/>
    </source>
</evidence>
<keyword evidence="2" id="KW-1185">Reference proteome</keyword>
<dbReference type="Gene3D" id="3.40.50.2300">
    <property type="match status" value="2"/>
</dbReference>
<comment type="caution">
    <text evidence="1">The sequence shown here is derived from an EMBL/GenBank/DDBJ whole genome shotgun (WGS) entry which is preliminary data.</text>
</comment>
<reference evidence="1 2" key="1">
    <citation type="submission" date="2019-02" db="EMBL/GenBank/DDBJ databases">
        <title>Deep-cultivation of Planctomycetes and their phenomic and genomic characterization uncovers novel biology.</title>
        <authorList>
            <person name="Wiegand S."/>
            <person name="Jogler M."/>
            <person name="Boedeker C."/>
            <person name="Pinto D."/>
            <person name="Vollmers J."/>
            <person name="Rivas-Marin E."/>
            <person name="Kohn T."/>
            <person name="Peeters S.H."/>
            <person name="Heuer A."/>
            <person name="Rast P."/>
            <person name="Oberbeckmann S."/>
            <person name="Bunk B."/>
            <person name="Jeske O."/>
            <person name="Meyerdierks A."/>
            <person name="Storesund J.E."/>
            <person name="Kallscheuer N."/>
            <person name="Luecker S."/>
            <person name="Lage O.M."/>
            <person name="Pohl T."/>
            <person name="Merkel B.J."/>
            <person name="Hornburger P."/>
            <person name="Mueller R.-W."/>
            <person name="Bruemmer F."/>
            <person name="Labrenz M."/>
            <person name="Spormann A.M."/>
            <person name="Op Den Camp H."/>
            <person name="Overmann J."/>
            <person name="Amann R."/>
            <person name="Jetten M.S.M."/>
            <person name="Mascher T."/>
            <person name="Medema M.H."/>
            <person name="Devos D.P."/>
            <person name="Kaster A.-K."/>
            <person name="Ovreas L."/>
            <person name="Rohde M."/>
            <person name="Galperin M.Y."/>
            <person name="Jogler C."/>
        </authorList>
    </citation>
    <scope>NUCLEOTIDE SEQUENCE [LARGE SCALE GENOMIC DNA]</scope>
    <source>
        <strain evidence="1 2">Poly41</strain>
    </source>
</reference>
<dbReference type="EMBL" id="SJPV01000003">
    <property type="protein sequence ID" value="TWU39386.1"/>
    <property type="molecule type" value="Genomic_DNA"/>
</dbReference>
<sequence>MTTDNRVTKDRIVIRPNVLFVCSKNQWRSPTAEAIYRNDDRISVRSRGTSRSAVQTIRASDIVWADAVLVMEVKHQQRILADFPGESKFKPLHVLDIPDDYQFMDNELVELIKSAAEMILDELAEAI</sequence>
<dbReference type="RefSeq" id="WP_231615565.1">
    <property type="nucleotide sequence ID" value="NZ_SJPV01000003.1"/>
</dbReference>
<dbReference type="SUPFAM" id="SSF52788">
    <property type="entry name" value="Phosphotyrosine protein phosphatases I"/>
    <property type="match status" value="1"/>
</dbReference>
<protein>
    <submittedName>
        <fullName evidence="1">Low molecular weight phosphotyrosine protein phosphatase</fullName>
    </submittedName>
</protein>
<dbReference type="Proteomes" id="UP000319143">
    <property type="component" value="Unassembled WGS sequence"/>
</dbReference>
<name>A0A5C6DWF5_9BACT</name>
<dbReference type="AlphaFoldDB" id="A0A5C6DWF5"/>
<proteinExistence type="predicted"/>
<dbReference type="InterPro" id="IPR036196">
    <property type="entry name" value="Ptyr_pPase_sf"/>
</dbReference>
<evidence type="ECO:0000313" key="2">
    <source>
        <dbReference type="Proteomes" id="UP000319143"/>
    </source>
</evidence>
<organism evidence="1 2">
    <name type="scientific">Novipirellula artificiosorum</name>
    <dbReference type="NCBI Taxonomy" id="2528016"/>
    <lineage>
        <taxon>Bacteria</taxon>
        <taxon>Pseudomonadati</taxon>
        <taxon>Planctomycetota</taxon>
        <taxon>Planctomycetia</taxon>
        <taxon>Pirellulales</taxon>
        <taxon>Pirellulaceae</taxon>
        <taxon>Novipirellula</taxon>
    </lineage>
</organism>
<accession>A0A5C6DWF5</accession>
<dbReference type="PIRSF" id="PIRSF029416">
    <property type="entry name" value="UCP029416_PTP"/>
    <property type="match status" value="1"/>
</dbReference>
<dbReference type="InterPro" id="IPR016919">
    <property type="entry name" value="UCP029416_PTP"/>
</dbReference>
<gene>
    <name evidence="1" type="ORF">Poly41_22100</name>
</gene>